<feature type="compositionally biased region" description="Basic and acidic residues" evidence="1">
    <location>
        <begin position="106"/>
        <end position="116"/>
    </location>
</feature>
<comment type="caution">
    <text evidence="2">The sequence shown here is derived from an EMBL/GenBank/DDBJ whole genome shotgun (WGS) entry which is preliminary data.</text>
</comment>
<keyword evidence="3" id="KW-1185">Reference proteome</keyword>
<gene>
    <name evidence="2" type="ORF">NDU88_000993</name>
</gene>
<name>A0AAV7THW3_PLEWA</name>
<evidence type="ECO:0000313" key="2">
    <source>
        <dbReference type="EMBL" id="KAJ1175706.1"/>
    </source>
</evidence>
<dbReference type="Proteomes" id="UP001066276">
    <property type="component" value="Chromosome 3_2"/>
</dbReference>
<sequence>MHPFTVTKESTHGFTCIREKCGESYVTSYIRLLDLDRSGQSGWCDLLCGEEQEQRTGAVLVRLERHPTAALTSDSARGWPESLPTSTAFSDATAWLLATTDYPTQKLRDQSRKERIPPGLSRQPHQLHQHRLTVRSNNFPLLHSREFQSKAPTPATSLEDYGINPAMWESHIRSLYGPAHRTGIIPFNRKGEQPPFSHNNIAGRQAVTIAEKDPGAQSGNRTK</sequence>
<protein>
    <submittedName>
        <fullName evidence="2">Uncharacterized protein</fullName>
    </submittedName>
</protein>
<reference evidence="2" key="1">
    <citation type="journal article" date="2022" name="bioRxiv">
        <title>Sequencing and chromosome-scale assembly of the giantPleurodeles waltlgenome.</title>
        <authorList>
            <person name="Brown T."/>
            <person name="Elewa A."/>
            <person name="Iarovenko S."/>
            <person name="Subramanian E."/>
            <person name="Araus A.J."/>
            <person name="Petzold A."/>
            <person name="Susuki M."/>
            <person name="Suzuki K.-i.T."/>
            <person name="Hayashi T."/>
            <person name="Toyoda A."/>
            <person name="Oliveira C."/>
            <person name="Osipova E."/>
            <person name="Leigh N.D."/>
            <person name="Simon A."/>
            <person name="Yun M.H."/>
        </authorList>
    </citation>
    <scope>NUCLEOTIDE SEQUENCE</scope>
    <source>
        <strain evidence="2">20211129_DDA</strain>
        <tissue evidence="2">Liver</tissue>
    </source>
</reference>
<dbReference type="EMBL" id="JANPWB010000006">
    <property type="protein sequence ID" value="KAJ1175706.1"/>
    <property type="molecule type" value="Genomic_DNA"/>
</dbReference>
<evidence type="ECO:0000313" key="3">
    <source>
        <dbReference type="Proteomes" id="UP001066276"/>
    </source>
</evidence>
<feature type="region of interest" description="Disordered" evidence="1">
    <location>
        <begin position="106"/>
        <end position="127"/>
    </location>
</feature>
<evidence type="ECO:0000256" key="1">
    <source>
        <dbReference type="SAM" id="MobiDB-lite"/>
    </source>
</evidence>
<proteinExistence type="predicted"/>
<accession>A0AAV7THW3</accession>
<organism evidence="2 3">
    <name type="scientific">Pleurodeles waltl</name>
    <name type="common">Iberian ribbed newt</name>
    <dbReference type="NCBI Taxonomy" id="8319"/>
    <lineage>
        <taxon>Eukaryota</taxon>
        <taxon>Metazoa</taxon>
        <taxon>Chordata</taxon>
        <taxon>Craniata</taxon>
        <taxon>Vertebrata</taxon>
        <taxon>Euteleostomi</taxon>
        <taxon>Amphibia</taxon>
        <taxon>Batrachia</taxon>
        <taxon>Caudata</taxon>
        <taxon>Salamandroidea</taxon>
        <taxon>Salamandridae</taxon>
        <taxon>Pleurodelinae</taxon>
        <taxon>Pleurodeles</taxon>
    </lineage>
</organism>
<dbReference type="AlphaFoldDB" id="A0AAV7THW3"/>